<dbReference type="PANTHER" id="PTHR37814:SF1">
    <property type="entry name" value="MEMBRANE PROTEIN"/>
    <property type="match status" value="1"/>
</dbReference>
<name>A0A084J8Q5_9CLOT</name>
<feature type="transmembrane region" description="Helical" evidence="1">
    <location>
        <begin position="223"/>
        <end position="245"/>
    </location>
</feature>
<keyword evidence="1" id="KW-0472">Membrane</keyword>
<dbReference type="EMBL" id="JPMD01000038">
    <property type="protein sequence ID" value="KEZ85339.1"/>
    <property type="molecule type" value="Genomic_DNA"/>
</dbReference>
<dbReference type="RefSeq" id="WP_035134821.1">
    <property type="nucleotide sequence ID" value="NZ_JPMD01000038.1"/>
</dbReference>
<feature type="transmembrane region" description="Helical" evidence="1">
    <location>
        <begin position="257"/>
        <end position="284"/>
    </location>
</feature>
<dbReference type="PANTHER" id="PTHR37814">
    <property type="entry name" value="CONSERVED MEMBRANE PROTEIN"/>
    <property type="match status" value="1"/>
</dbReference>
<reference evidence="2 3" key="1">
    <citation type="submission" date="2014-07" db="EMBL/GenBank/DDBJ databases">
        <title>Draft genome of Clostridium sulfidigenes 113A isolated from sediments associated with methane hydrate from Krishna Godavari basin.</title>
        <authorList>
            <person name="Honkalas V.S."/>
            <person name="Dabir A.P."/>
            <person name="Arora P."/>
            <person name="Dhakephalkar P.K."/>
        </authorList>
    </citation>
    <scope>NUCLEOTIDE SEQUENCE [LARGE SCALE GENOMIC DNA]</scope>
    <source>
        <strain evidence="2 3">113A</strain>
    </source>
</reference>
<dbReference type="STRING" id="318464.IO99_15605"/>
<feature type="transmembrane region" description="Helical" evidence="1">
    <location>
        <begin position="117"/>
        <end position="135"/>
    </location>
</feature>
<feature type="transmembrane region" description="Helical" evidence="1">
    <location>
        <begin position="90"/>
        <end position="111"/>
    </location>
</feature>
<feature type="transmembrane region" description="Helical" evidence="1">
    <location>
        <begin position="305"/>
        <end position="324"/>
    </location>
</feature>
<keyword evidence="1" id="KW-1133">Transmembrane helix</keyword>
<comment type="caution">
    <text evidence="2">The sequence shown here is derived from an EMBL/GenBank/DDBJ whole genome shotgun (WGS) entry which is preliminary data.</text>
</comment>
<feature type="transmembrane region" description="Helical" evidence="1">
    <location>
        <begin position="191"/>
        <end position="211"/>
    </location>
</feature>
<organism evidence="2 3">
    <name type="scientific">Clostridium sulfidigenes</name>
    <dbReference type="NCBI Taxonomy" id="318464"/>
    <lineage>
        <taxon>Bacteria</taxon>
        <taxon>Bacillati</taxon>
        <taxon>Bacillota</taxon>
        <taxon>Clostridia</taxon>
        <taxon>Eubacteriales</taxon>
        <taxon>Clostridiaceae</taxon>
        <taxon>Clostridium</taxon>
    </lineage>
</organism>
<proteinExistence type="predicted"/>
<feature type="transmembrane region" description="Helical" evidence="1">
    <location>
        <begin position="330"/>
        <end position="351"/>
    </location>
</feature>
<evidence type="ECO:0000256" key="1">
    <source>
        <dbReference type="SAM" id="Phobius"/>
    </source>
</evidence>
<dbReference type="PRINTS" id="PR00173">
    <property type="entry name" value="EDTRNSPORT"/>
</dbReference>
<dbReference type="eggNOG" id="COG3949">
    <property type="taxonomic scope" value="Bacteria"/>
</dbReference>
<keyword evidence="1" id="KW-0812">Transmembrane</keyword>
<gene>
    <name evidence="2" type="ORF">IO99_15605</name>
</gene>
<keyword evidence="3" id="KW-1185">Reference proteome</keyword>
<dbReference type="AlphaFoldDB" id="A0A084J8Q5"/>
<evidence type="ECO:0000313" key="2">
    <source>
        <dbReference type="EMBL" id="KEZ85339.1"/>
    </source>
</evidence>
<protein>
    <submittedName>
        <fullName evidence="2">Transporter</fullName>
    </submittedName>
</protein>
<feature type="transmembrane region" description="Helical" evidence="1">
    <location>
        <begin position="147"/>
        <end position="166"/>
    </location>
</feature>
<dbReference type="Proteomes" id="UP000028542">
    <property type="component" value="Unassembled WGS sequence"/>
</dbReference>
<accession>A0A084J8Q5</accession>
<dbReference type="InterPro" id="IPR038728">
    <property type="entry name" value="YkvI-like"/>
</dbReference>
<evidence type="ECO:0000313" key="3">
    <source>
        <dbReference type="Proteomes" id="UP000028542"/>
    </source>
</evidence>
<feature type="transmembrane region" description="Helical" evidence="1">
    <location>
        <begin position="44"/>
        <end position="69"/>
    </location>
</feature>
<sequence length="358" mass="39659">MTLKNLKLIFQAATVFIGTIVGAGLASGQEITQFFSTYGFSSFYGLLLCAVFYIIISSIIVSISLKYDLNSYTDFITLVSPGFFGKITDYLTSFFLISGAAIILAGSGALLYQHFGIPRLVGVFLMAGIALITLLNDTKGLIAINSIIVPSLTTIIITIFVLYLLFSKDTISMDYMKQVPVYKNLIIDKQWIISSLVYAGFNMLSCSGVLVPISKEIKNKRLIISGLTIGALVLTLLAFLINSMLMANIPEIFKYEIPLLFVASKFISLMQILLLCIIWCEMFSTEVSDIYSVGKTLENKYNIPYKRGVILILLIALPISQIGFKQLITFLYPGFGIVSLVFIAQCIGFYFKMNKVKK</sequence>